<dbReference type="STRING" id="92696.A0A4R0R8X7"/>
<gene>
    <name evidence="2" type="ORF">EIP91_006032</name>
</gene>
<keyword evidence="1" id="KW-1133">Transmembrane helix</keyword>
<organism evidence="2 3">
    <name type="scientific">Steccherinum ochraceum</name>
    <dbReference type="NCBI Taxonomy" id="92696"/>
    <lineage>
        <taxon>Eukaryota</taxon>
        <taxon>Fungi</taxon>
        <taxon>Dikarya</taxon>
        <taxon>Basidiomycota</taxon>
        <taxon>Agaricomycotina</taxon>
        <taxon>Agaricomycetes</taxon>
        <taxon>Polyporales</taxon>
        <taxon>Steccherinaceae</taxon>
        <taxon>Steccherinum</taxon>
    </lineage>
</organism>
<feature type="transmembrane region" description="Helical" evidence="1">
    <location>
        <begin position="430"/>
        <end position="453"/>
    </location>
</feature>
<dbReference type="EMBL" id="RWJN01000324">
    <property type="protein sequence ID" value="TCD63076.1"/>
    <property type="molecule type" value="Genomic_DNA"/>
</dbReference>
<keyword evidence="1" id="KW-0812">Transmembrane</keyword>
<proteinExistence type="predicted"/>
<name>A0A4R0R8X7_9APHY</name>
<evidence type="ECO:0000256" key="1">
    <source>
        <dbReference type="SAM" id="Phobius"/>
    </source>
</evidence>
<sequence length="482" mass="54690">MSHSKIPSPVVLKPVSPHRSYARYDSPSRVLPLKHTVARVKSGLGRDVDVSDVQREPAGWSAQQHPEGIVYHTSLIHGLTVLTEADINLHGLQPFLDLCTAQAVSLLEKQDMKLSDALELVLFPDVEGECEYYLADHVAKKVFWLEEVDTDMLLLETYVESERHLQLGLEALYWFHVHQFPSHSNPNIRLDIDKLREVLLQMKADVITSPTTSIEFTSEELQQRLDVLDACRGSLNEGTTTLKWIAGRLWNRVYYYRFMIHYGERTPRLDVSQRITQAEENFSAFSRTLYGVLSFMMFRLPASYSTQLSDQFCDSVAYRKMWTPFVGMVCKDWWMSMILASLVFFAELLFMHAQPGTSFLAAICLLLSQGTVVSGAILLYTFGREDWLLDNATDFLSSSQTTDHQYYGLLFSLPRSFLLWSVIMFSSQELLWLFGFENTVVAAGLISSGYAFATLVRIVCGSHSLGGRIFLPERSSVESSPV</sequence>
<accession>A0A4R0R8X7</accession>
<dbReference type="AlphaFoldDB" id="A0A4R0R8X7"/>
<dbReference type="Proteomes" id="UP000292702">
    <property type="component" value="Unassembled WGS sequence"/>
</dbReference>
<feature type="transmembrane region" description="Helical" evidence="1">
    <location>
        <begin position="333"/>
        <end position="352"/>
    </location>
</feature>
<feature type="transmembrane region" description="Helical" evidence="1">
    <location>
        <begin position="359"/>
        <end position="382"/>
    </location>
</feature>
<evidence type="ECO:0000313" key="3">
    <source>
        <dbReference type="Proteomes" id="UP000292702"/>
    </source>
</evidence>
<comment type="caution">
    <text evidence="2">The sequence shown here is derived from an EMBL/GenBank/DDBJ whole genome shotgun (WGS) entry which is preliminary data.</text>
</comment>
<reference evidence="2 3" key="1">
    <citation type="submission" date="2018-11" db="EMBL/GenBank/DDBJ databases">
        <title>Genome assembly of Steccherinum ochraceum LE-BIN_3174, the white-rot fungus of the Steccherinaceae family (The Residual Polyporoid clade, Polyporales, Basidiomycota).</title>
        <authorList>
            <person name="Fedorova T.V."/>
            <person name="Glazunova O.A."/>
            <person name="Landesman E.O."/>
            <person name="Moiseenko K.V."/>
            <person name="Psurtseva N.V."/>
            <person name="Savinova O.S."/>
            <person name="Shakhova N.V."/>
            <person name="Tyazhelova T.V."/>
            <person name="Vasina D.V."/>
        </authorList>
    </citation>
    <scope>NUCLEOTIDE SEQUENCE [LARGE SCALE GENOMIC DNA]</scope>
    <source>
        <strain evidence="2 3">LE-BIN_3174</strain>
    </source>
</reference>
<keyword evidence="3" id="KW-1185">Reference proteome</keyword>
<dbReference type="OrthoDB" id="2674421at2759"/>
<protein>
    <submittedName>
        <fullName evidence="2">Uncharacterized protein</fullName>
    </submittedName>
</protein>
<keyword evidence="1" id="KW-0472">Membrane</keyword>
<evidence type="ECO:0000313" key="2">
    <source>
        <dbReference type="EMBL" id="TCD63076.1"/>
    </source>
</evidence>